<sequence length="291" mass="33624">MLEKRPLLDRKKYFTFQSVVLLWWAGFKDGIAFHRCVVYCVHDPRIGHKIAECFVLNGIFLISILGWGYLAPWIKQLMQASMAGWAFVDAAYLLLLTVSTVLWLIPVYFISYRLSCDWYQDIARLALPVARTRPGQGDAQPPSAAQRQQHRQRQGGVAAEIAHELFRFLMFLVFFVQCWVVSFVPFIGKYLYFTLLCWLYSLYSFDYKWDLARRDLQQRIDFFQQHWAFFLGFGTAPAAVSLYFPFFSGAAILAMVYPLVILVAFDSNARVAYCAVEAREQAAGRKLQIGR</sequence>
<gene>
    <name evidence="6" type="ORF">WJX73_007266</name>
</gene>
<reference evidence="6 7" key="1">
    <citation type="journal article" date="2024" name="Nat. Commun.">
        <title>Phylogenomics reveals the evolutionary origins of lichenization in chlorophyte algae.</title>
        <authorList>
            <person name="Puginier C."/>
            <person name="Libourel C."/>
            <person name="Otte J."/>
            <person name="Skaloud P."/>
            <person name="Haon M."/>
            <person name="Grisel S."/>
            <person name="Petersen M."/>
            <person name="Berrin J.G."/>
            <person name="Delaux P.M."/>
            <person name="Dal Grande F."/>
            <person name="Keller J."/>
        </authorList>
    </citation>
    <scope>NUCLEOTIDE SEQUENCE [LARGE SCALE GENOMIC DNA]</scope>
    <source>
        <strain evidence="6 7">SAG 2036</strain>
    </source>
</reference>
<dbReference type="GO" id="GO:0016236">
    <property type="term" value="P:macroautophagy"/>
    <property type="evidence" value="ECO:0007669"/>
    <property type="project" value="TreeGrafter"/>
</dbReference>
<dbReference type="InterPro" id="IPR059112">
    <property type="entry name" value="CysZ/EI24"/>
</dbReference>
<evidence type="ECO:0000256" key="3">
    <source>
        <dbReference type="ARBA" id="ARBA00022989"/>
    </source>
</evidence>
<proteinExistence type="predicted"/>
<comment type="subcellular location">
    <subcellularLocation>
        <location evidence="1">Membrane</location>
        <topology evidence="1">Multi-pass membrane protein</topology>
    </subcellularLocation>
</comment>
<dbReference type="Pfam" id="PF07264">
    <property type="entry name" value="EI24"/>
    <property type="match status" value="1"/>
</dbReference>
<keyword evidence="2 5" id="KW-0812">Transmembrane</keyword>
<keyword evidence="4 5" id="KW-0472">Membrane</keyword>
<keyword evidence="3 5" id="KW-1133">Transmembrane helix</keyword>
<evidence type="ECO:0000313" key="7">
    <source>
        <dbReference type="Proteomes" id="UP001465755"/>
    </source>
</evidence>
<feature type="transmembrane region" description="Helical" evidence="5">
    <location>
        <begin position="252"/>
        <end position="276"/>
    </location>
</feature>
<dbReference type="PANTHER" id="PTHR21389">
    <property type="entry name" value="P53 INDUCED PROTEIN"/>
    <property type="match status" value="1"/>
</dbReference>
<dbReference type="AlphaFoldDB" id="A0AAW1PKF6"/>
<dbReference type="EMBL" id="JALJOQ010000022">
    <property type="protein sequence ID" value="KAK9808549.1"/>
    <property type="molecule type" value="Genomic_DNA"/>
</dbReference>
<feature type="transmembrane region" description="Helical" evidence="5">
    <location>
        <begin position="165"/>
        <end position="184"/>
    </location>
</feature>
<dbReference type="GO" id="GO:0005783">
    <property type="term" value="C:endoplasmic reticulum"/>
    <property type="evidence" value="ECO:0007669"/>
    <property type="project" value="TreeGrafter"/>
</dbReference>
<evidence type="ECO:0000256" key="4">
    <source>
        <dbReference type="ARBA" id="ARBA00023136"/>
    </source>
</evidence>
<evidence type="ECO:0000256" key="2">
    <source>
        <dbReference type="ARBA" id="ARBA00022692"/>
    </source>
</evidence>
<keyword evidence="7" id="KW-1185">Reference proteome</keyword>
<feature type="transmembrane region" description="Helical" evidence="5">
    <location>
        <begin position="53"/>
        <end position="70"/>
    </location>
</feature>
<evidence type="ECO:0000256" key="5">
    <source>
        <dbReference type="SAM" id="Phobius"/>
    </source>
</evidence>
<dbReference type="Proteomes" id="UP001465755">
    <property type="component" value="Unassembled WGS sequence"/>
</dbReference>
<accession>A0AAW1PKF6</accession>
<evidence type="ECO:0000256" key="1">
    <source>
        <dbReference type="ARBA" id="ARBA00004141"/>
    </source>
</evidence>
<name>A0AAW1PKF6_9CHLO</name>
<dbReference type="PANTHER" id="PTHR21389:SF0">
    <property type="entry name" value="ETOPOSIDE-INDUCED PROTEIN 2.4 HOMOLOG"/>
    <property type="match status" value="1"/>
</dbReference>
<comment type="caution">
    <text evidence="6">The sequence shown here is derived from an EMBL/GenBank/DDBJ whole genome shotgun (WGS) entry which is preliminary data.</text>
</comment>
<protein>
    <recommendedName>
        <fullName evidence="8">Etoposide-induced protein 2.4-domain-containing protein</fullName>
    </recommendedName>
</protein>
<dbReference type="GO" id="GO:0016020">
    <property type="term" value="C:membrane"/>
    <property type="evidence" value="ECO:0007669"/>
    <property type="project" value="UniProtKB-SubCell"/>
</dbReference>
<evidence type="ECO:0000313" key="6">
    <source>
        <dbReference type="EMBL" id="KAK9808549.1"/>
    </source>
</evidence>
<organism evidence="6 7">
    <name type="scientific">Symbiochloris irregularis</name>
    <dbReference type="NCBI Taxonomy" id="706552"/>
    <lineage>
        <taxon>Eukaryota</taxon>
        <taxon>Viridiplantae</taxon>
        <taxon>Chlorophyta</taxon>
        <taxon>core chlorophytes</taxon>
        <taxon>Trebouxiophyceae</taxon>
        <taxon>Trebouxiales</taxon>
        <taxon>Trebouxiaceae</taxon>
        <taxon>Symbiochloris</taxon>
    </lineage>
</organism>
<feature type="transmembrane region" description="Helical" evidence="5">
    <location>
        <begin position="90"/>
        <end position="110"/>
    </location>
</feature>
<evidence type="ECO:0008006" key="8">
    <source>
        <dbReference type="Google" id="ProtNLM"/>
    </source>
</evidence>